<accession>A0ABY3PLY9</accession>
<dbReference type="InterPro" id="IPR007581">
    <property type="entry name" value="Endonuclease-V"/>
</dbReference>
<evidence type="ECO:0000256" key="5">
    <source>
        <dbReference type="ARBA" id="ARBA00022801"/>
    </source>
</evidence>
<evidence type="ECO:0000256" key="4">
    <source>
        <dbReference type="ARBA" id="ARBA00022759"/>
    </source>
</evidence>
<proteinExistence type="inferred from homology"/>
<dbReference type="Pfam" id="PF04493">
    <property type="entry name" value="Endonuclease_5"/>
    <property type="match status" value="1"/>
</dbReference>
<evidence type="ECO:0000256" key="2">
    <source>
        <dbReference type="ARBA" id="ARBA00022490"/>
    </source>
</evidence>
<name>A0ABY3PLY9_9CYAN</name>
<comment type="function">
    <text evidence="6">DNA repair enzyme involved in the repair of deaminated bases. Selectively cleaves double-stranded DNA at the second phosphodiester bond 3' to a deoxyinosine leaving behind the intact lesion on the nicked DNA.</text>
</comment>
<dbReference type="Proteomes" id="UP001054846">
    <property type="component" value="Chromosome"/>
</dbReference>
<evidence type="ECO:0000256" key="1">
    <source>
        <dbReference type="ARBA" id="ARBA00004496"/>
    </source>
</evidence>
<evidence type="ECO:0000313" key="8">
    <source>
        <dbReference type="Proteomes" id="UP001054846"/>
    </source>
</evidence>
<keyword evidence="6" id="KW-0227">DNA damage</keyword>
<comment type="cofactor">
    <cofactor evidence="6">
        <name>Mg(2+)</name>
        <dbReference type="ChEBI" id="CHEBI:18420"/>
    </cofactor>
</comment>
<comment type="similarity">
    <text evidence="6">Belongs to the endonuclease V family.</text>
</comment>
<evidence type="ECO:0000256" key="3">
    <source>
        <dbReference type="ARBA" id="ARBA00022722"/>
    </source>
</evidence>
<feature type="site" description="Interaction with target DNA" evidence="6">
    <location>
        <position position="90"/>
    </location>
</feature>
<feature type="binding site" evidence="6">
    <location>
        <position position="120"/>
    </location>
    <ligand>
        <name>Mg(2+)</name>
        <dbReference type="ChEBI" id="CHEBI:18420"/>
    </ligand>
</feature>
<organism evidence="7 8">
    <name type="scientific">Gloeobacter morelensis MG652769</name>
    <dbReference type="NCBI Taxonomy" id="2781736"/>
    <lineage>
        <taxon>Bacteria</taxon>
        <taxon>Bacillati</taxon>
        <taxon>Cyanobacteriota</taxon>
        <taxon>Cyanophyceae</taxon>
        <taxon>Gloeobacterales</taxon>
        <taxon>Gloeobacteraceae</taxon>
        <taxon>Gloeobacter</taxon>
        <taxon>Gloeobacter morelensis</taxon>
    </lineage>
</organism>
<keyword evidence="8" id="KW-1185">Reference proteome</keyword>
<keyword evidence="3 6" id="KW-0540">Nuclease</keyword>
<feature type="binding site" evidence="6">
    <location>
        <position position="50"/>
    </location>
    <ligand>
        <name>Mg(2+)</name>
        <dbReference type="ChEBI" id="CHEBI:18420"/>
    </ligand>
</feature>
<keyword evidence="6" id="KW-0460">Magnesium</keyword>
<dbReference type="HAMAP" id="MF_00801">
    <property type="entry name" value="Endonuclease_5"/>
    <property type="match status" value="1"/>
</dbReference>
<dbReference type="GO" id="GO:0043737">
    <property type="term" value="F:deoxyribonuclease V activity"/>
    <property type="evidence" value="ECO:0007669"/>
    <property type="project" value="UniProtKB-EC"/>
</dbReference>
<dbReference type="PANTHER" id="PTHR28511:SF1">
    <property type="entry name" value="ENDONUCLEASE V"/>
    <property type="match status" value="1"/>
</dbReference>
<evidence type="ECO:0000256" key="6">
    <source>
        <dbReference type="HAMAP-Rule" id="MF_00801"/>
    </source>
</evidence>
<keyword evidence="4 6" id="KW-0255">Endonuclease</keyword>
<dbReference type="CDD" id="cd06559">
    <property type="entry name" value="Endonuclease_V"/>
    <property type="match status" value="1"/>
</dbReference>
<reference evidence="7 8" key="1">
    <citation type="journal article" date="2021" name="Genome Biol. Evol.">
        <title>Complete Genome Sequencing of a Novel Gloeobacter Species from a Waterfall Cave in Mexico.</title>
        <authorList>
            <person name="Saw J.H."/>
            <person name="Cardona T."/>
            <person name="Montejano G."/>
        </authorList>
    </citation>
    <scope>NUCLEOTIDE SEQUENCE [LARGE SCALE GENOMIC DNA]</scope>
    <source>
        <strain evidence="7">MG652769</strain>
    </source>
</reference>
<keyword evidence="2 6" id="KW-0963">Cytoplasm</keyword>
<dbReference type="EMBL" id="CP063845">
    <property type="protein sequence ID" value="UFP94693.1"/>
    <property type="molecule type" value="Genomic_DNA"/>
</dbReference>
<comment type="subcellular location">
    <subcellularLocation>
        <location evidence="1 6">Cytoplasm</location>
    </subcellularLocation>
</comment>
<protein>
    <recommendedName>
        <fullName evidence="6">Endonuclease V</fullName>
        <ecNumber evidence="6">3.1.21.7</ecNumber>
    </recommendedName>
    <alternativeName>
        <fullName evidence="6">Deoxyinosine 3'endonuclease</fullName>
    </alternativeName>
    <alternativeName>
        <fullName evidence="6">Deoxyribonuclease V</fullName>
        <shortName evidence="6">DNase V</shortName>
    </alternativeName>
</protein>
<keyword evidence="6" id="KW-0234">DNA repair</keyword>
<gene>
    <name evidence="6 7" type="primary">nfi</name>
    <name evidence="7" type="ORF">ISF26_00075</name>
</gene>
<dbReference type="NCBIfam" id="NF008629">
    <property type="entry name" value="PRK11617.1"/>
    <property type="match status" value="1"/>
</dbReference>
<dbReference type="EC" id="3.1.21.7" evidence="6"/>
<keyword evidence="6" id="KW-0479">Metal-binding</keyword>
<comment type="catalytic activity">
    <reaction evidence="6">
        <text>Endonucleolytic cleavage at apurinic or apyrimidinic sites to products with a 5'-phosphate.</text>
        <dbReference type="EC" id="3.1.21.7"/>
    </reaction>
</comment>
<dbReference type="Gene3D" id="3.30.2170.10">
    <property type="entry name" value="archaeoglobus fulgidus dsm 4304 superfamily"/>
    <property type="match status" value="1"/>
</dbReference>
<evidence type="ECO:0000313" key="7">
    <source>
        <dbReference type="EMBL" id="UFP94693.1"/>
    </source>
</evidence>
<keyword evidence="5 6" id="KW-0378">Hydrolase</keyword>
<sequence>MSVPNEPDPSLAMHSWNLTPQQASEVQKQLAAQTVRTGEPEGVQRVAGVDVSFNPRDPKALVHAVVVVLSYPGLEVIDRQAVSAAVDFPYIPGLLSFREAPPILAAIGQLSQKPDLVIVDGHGYAHPRHLGIASHLGLFLDVPTIGCAKSILVGRLAAEVAEAAGSVAELLWRGEVVGRAVRTRSRVQPVYVSPGHRLGLDSAVEWVLRCGRGYRLPEPTRQAHKYSNLVRQARQPTSLNGLSGAK</sequence>
<dbReference type="PANTHER" id="PTHR28511">
    <property type="entry name" value="ENDONUCLEASE V"/>
    <property type="match status" value="1"/>
</dbReference>